<evidence type="ECO:0000256" key="1">
    <source>
        <dbReference type="ARBA" id="ARBA00010645"/>
    </source>
</evidence>
<dbReference type="AlphaFoldDB" id="A0A3S0Z0U1"/>
<gene>
    <name evidence="4" type="ORF">EJP67_03730</name>
    <name evidence="3" type="ORF">GGD71_002550</name>
</gene>
<dbReference type="PANTHER" id="PTHR37483">
    <property type="entry name" value="UPF0125 PROTEIN RATB"/>
    <property type="match status" value="1"/>
</dbReference>
<sequence length="112" mass="12521">MTIEVTLSCSPAPREVFEQVLHLPSEATLADAAKASDLSQRFPDLDWRHAMTPGIWGKAVDWDQTLKDGDRVELCRPLTVDPKVARRERFQRQGARGTGLFANRRKGGKAGY</sequence>
<dbReference type="OrthoDB" id="9796575at2"/>
<dbReference type="Proteomes" id="UP000524450">
    <property type="component" value="Unassembled WGS sequence"/>
</dbReference>
<dbReference type="EMBL" id="JACIFZ010000002">
    <property type="protein sequence ID" value="MBB4221790.1"/>
    <property type="molecule type" value="Genomic_DNA"/>
</dbReference>
<comment type="caution">
    <text evidence="4">The sequence shown here is derived from an EMBL/GenBank/DDBJ whole genome shotgun (WGS) entry which is preliminary data.</text>
</comment>
<dbReference type="Gene3D" id="3.10.20.280">
    <property type="entry name" value="RnfH-like"/>
    <property type="match status" value="1"/>
</dbReference>
<reference evidence="3 6" key="2">
    <citation type="submission" date="2020-08" db="EMBL/GenBank/DDBJ databases">
        <title>Genomic Encyclopedia of Type Strains, Phase IV (KMG-V): Genome sequencing to study the core and pangenomes of soil and plant-associated prokaryotes.</title>
        <authorList>
            <person name="Whitman W."/>
        </authorList>
    </citation>
    <scope>NUCLEOTIDE SEQUENCE [LARGE SCALE GENOMIC DNA]</scope>
    <source>
        <strain evidence="3 6">34/80</strain>
    </source>
</reference>
<dbReference type="InterPro" id="IPR037021">
    <property type="entry name" value="RnfH_sf"/>
</dbReference>
<dbReference type="Pfam" id="PF03658">
    <property type="entry name" value="Ub-RnfH"/>
    <property type="match status" value="1"/>
</dbReference>
<accession>A0A3S0Z0U1</accession>
<dbReference type="InterPro" id="IPR005346">
    <property type="entry name" value="RnfH"/>
</dbReference>
<dbReference type="InterPro" id="IPR016155">
    <property type="entry name" value="Mopterin_synth/thiamin_S_b"/>
</dbReference>
<reference evidence="4 5" key="1">
    <citation type="submission" date="2018-12" db="EMBL/GenBank/DDBJ databases">
        <title>The genome sequences of Variovorax guangxiensis DSM 27352.</title>
        <authorList>
            <person name="Gao J."/>
            <person name="Sun J."/>
        </authorList>
    </citation>
    <scope>NUCLEOTIDE SEQUENCE [LARGE SCALE GENOMIC DNA]</scope>
    <source>
        <strain evidence="4 5">DSM 27352</strain>
    </source>
</reference>
<proteinExistence type="inferred from homology"/>
<dbReference type="Proteomes" id="UP000281118">
    <property type="component" value="Unassembled WGS sequence"/>
</dbReference>
<comment type="similarity">
    <text evidence="1 2">Belongs to the UPF0125 (RnfH) family.</text>
</comment>
<evidence type="ECO:0000313" key="5">
    <source>
        <dbReference type="Proteomes" id="UP000281118"/>
    </source>
</evidence>
<organism evidence="4 5">
    <name type="scientific">Variovorax guangxiensis</name>
    <dbReference type="NCBI Taxonomy" id="1775474"/>
    <lineage>
        <taxon>Bacteria</taxon>
        <taxon>Pseudomonadati</taxon>
        <taxon>Pseudomonadota</taxon>
        <taxon>Betaproteobacteria</taxon>
        <taxon>Burkholderiales</taxon>
        <taxon>Comamonadaceae</taxon>
        <taxon>Variovorax</taxon>
    </lineage>
</organism>
<dbReference type="HAMAP" id="MF_00460">
    <property type="entry name" value="UPF0125_RnfH"/>
    <property type="match status" value="1"/>
</dbReference>
<dbReference type="PANTHER" id="PTHR37483:SF1">
    <property type="entry name" value="UPF0125 PROTEIN RATB"/>
    <property type="match status" value="1"/>
</dbReference>
<dbReference type="RefSeq" id="WP_126019551.1">
    <property type="nucleotide sequence ID" value="NZ_JACIFZ010000002.1"/>
</dbReference>
<name>A0A3S0Z0U1_9BURK</name>
<protein>
    <recommendedName>
        <fullName evidence="2">UPF0125 protein EJP67_03730</fullName>
    </recommendedName>
</protein>
<evidence type="ECO:0000313" key="4">
    <source>
        <dbReference type="EMBL" id="RUR66162.1"/>
    </source>
</evidence>
<dbReference type="SUPFAM" id="SSF54285">
    <property type="entry name" value="MoaD/ThiS"/>
    <property type="match status" value="1"/>
</dbReference>
<dbReference type="EMBL" id="RXFT01000001">
    <property type="protein sequence ID" value="RUR66162.1"/>
    <property type="molecule type" value="Genomic_DNA"/>
</dbReference>
<evidence type="ECO:0000256" key="2">
    <source>
        <dbReference type="HAMAP-Rule" id="MF_00460"/>
    </source>
</evidence>
<evidence type="ECO:0000313" key="3">
    <source>
        <dbReference type="EMBL" id="MBB4221790.1"/>
    </source>
</evidence>
<evidence type="ECO:0000313" key="6">
    <source>
        <dbReference type="Proteomes" id="UP000524450"/>
    </source>
</evidence>